<evidence type="ECO:0000256" key="2">
    <source>
        <dbReference type="ARBA" id="ARBA00023125"/>
    </source>
</evidence>
<evidence type="ECO:0000256" key="3">
    <source>
        <dbReference type="ARBA" id="ARBA00023163"/>
    </source>
</evidence>
<dbReference type="InterPro" id="IPR036390">
    <property type="entry name" value="WH_DNA-bd_sf"/>
</dbReference>
<dbReference type="Gene3D" id="1.20.120.530">
    <property type="entry name" value="GntR ligand-binding domain-like"/>
    <property type="match status" value="1"/>
</dbReference>
<dbReference type="PRINTS" id="PR00035">
    <property type="entry name" value="HTHGNTR"/>
</dbReference>
<keyword evidence="2" id="KW-0238">DNA-binding</keyword>
<dbReference type="PROSITE" id="PS50949">
    <property type="entry name" value="HTH_GNTR"/>
    <property type="match status" value="1"/>
</dbReference>
<dbReference type="InterPro" id="IPR036388">
    <property type="entry name" value="WH-like_DNA-bd_sf"/>
</dbReference>
<dbReference type="InterPro" id="IPR011711">
    <property type="entry name" value="GntR_C"/>
</dbReference>
<accession>A0A3A4FCM7</accession>
<dbReference type="EMBL" id="QYZP01000001">
    <property type="protein sequence ID" value="RJN32514.1"/>
    <property type="molecule type" value="Genomic_DNA"/>
</dbReference>
<dbReference type="SUPFAM" id="SSF48008">
    <property type="entry name" value="GntR ligand-binding domain-like"/>
    <property type="match status" value="1"/>
</dbReference>
<protein>
    <submittedName>
        <fullName evidence="5">GntR family transcriptional regulator</fullName>
    </submittedName>
</protein>
<dbReference type="Gene3D" id="1.10.10.10">
    <property type="entry name" value="Winged helix-like DNA-binding domain superfamily/Winged helix DNA-binding domain"/>
    <property type="match status" value="1"/>
</dbReference>
<organism evidence="5 6">
    <name type="scientific">Nesterenkonia natronophila</name>
    <dbReference type="NCBI Taxonomy" id="2174932"/>
    <lineage>
        <taxon>Bacteria</taxon>
        <taxon>Bacillati</taxon>
        <taxon>Actinomycetota</taxon>
        <taxon>Actinomycetes</taxon>
        <taxon>Micrococcales</taxon>
        <taxon>Micrococcaceae</taxon>
        <taxon>Nesterenkonia</taxon>
    </lineage>
</organism>
<dbReference type="Proteomes" id="UP000266615">
    <property type="component" value="Unassembled WGS sequence"/>
</dbReference>
<reference evidence="5 6" key="1">
    <citation type="submission" date="2018-09" db="EMBL/GenBank/DDBJ databases">
        <title>Nesterenkonia natronophila sp. nov., an alkaliphilic actinobacteriume isolated from a soda lake, and emended description of the genus Nesterenkonia.</title>
        <authorList>
            <person name="Menes R.J."/>
            <person name="Iriarte A."/>
        </authorList>
    </citation>
    <scope>NUCLEOTIDE SEQUENCE [LARGE SCALE GENOMIC DNA]</scope>
    <source>
        <strain evidence="5 6">M8</strain>
    </source>
</reference>
<dbReference type="OrthoDB" id="4164516at2"/>
<name>A0A3A4FCM7_9MICC</name>
<dbReference type="AlphaFoldDB" id="A0A3A4FCM7"/>
<dbReference type="InterPro" id="IPR000524">
    <property type="entry name" value="Tscrpt_reg_HTH_GntR"/>
</dbReference>
<gene>
    <name evidence="5" type="ORF">D3250_01325</name>
</gene>
<dbReference type="PANTHER" id="PTHR43537">
    <property type="entry name" value="TRANSCRIPTIONAL REGULATOR, GNTR FAMILY"/>
    <property type="match status" value="1"/>
</dbReference>
<evidence type="ECO:0000313" key="5">
    <source>
        <dbReference type="EMBL" id="RJN32514.1"/>
    </source>
</evidence>
<keyword evidence="3" id="KW-0804">Transcription</keyword>
<keyword evidence="6" id="KW-1185">Reference proteome</keyword>
<proteinExistence type="predicted"/>
<dbReference type="SMART" id="SM00895">
    <property type="entry name" value="FCD"/>
    <property type="match status" value="1"/>
</dbReference>
<evidence type="ECO:0000259" key="4">
    <source>
        <dbReference type="PROSITE" id="PS50949"/>
    </source>
</evidence>
<keyword evidence="1" id="KW-0805">Transcription regulation</keyword>
<dbReference type="GO" id="GO:0003677">
    <property type="term" value="F:DNA binding"/>
    <property type="evidence" value="ECO:0007669"/>
    <property type="project" value="UniProtKB-KW"/>
</dbReference>
<dbReference type="InterPro" id="IPR008920">
    <property type="entry name" value="TF_FadR/GntR_C"/>
</dbReference>
<comment type="caution">
    <text evidence="5">The sequence shown here is derived from an EMBL/GenBank/DDBJ whole genome shotgun (WGS) entry which is preliminary data.</text>
</comment>
<sequence>MSSMQPLTTGASLTSQVTDMLRAAVTSGEMRPGEHYSAIGLAEKLGVSRTPVREALQLLEKEGIVRIEKNRGVRVIQMSLDEIVQIFQIRIILEPPAAARGAEAATDRDLEQIQVLHGRILDAAAAGDGPRTLQADKEFHLYLLGLAGNARLTELDRELRNLVLTRGLVTIPSARSGQDLADDRREIINALLRRDSKAVALAVREHVTRTAKLLVAGVSAHTPGLSAEEYLTKIDQLSKHCT</sequence>
<dbReference type="GO" id="GO:0003700">
    <property type="term" value="F:DNA-binding transcription factor activity"/>
    <property type="evidence" value="ECO:0007669"/>
    <property type="project" value="InterPro"/>
</dbReference>
<dbReference type="SUPFAM" id="SSF46785">
    <property type="entry name" value="Winged helix' DNA-binding domain"/>
    <property type="match status" value="1"/>
</dbReference>
<dbReference type="RefSeq" id="WP_119901560.1">
    <property type="nucleotide sequence ID" value="NZ_QYZP01000001.1"/>
</dbReference>
<dbReference type="PANTHER" id="PTHR43537:SF45">
    <property type="entry name" value="GNTR FAMILY REGULATORY PROTEIN"/>
    <property type="match status" value="1"/>
</dbReference>
<evidence type="ECO:0000256" key="1">
    <source>
        <dbReference type="ARBA" id="ARBA00023015"/>
    </source>
</evidence>
<dbReference type="Pfam" id="PF07729">
    <property type="entry name" value="FCD"/>
    <property type="match status" value="1"/>
</dbReference>
<dbReference type="Pfam" id="PF00392">
    <property type="entry name" value="GntR"/>
    <property type="match status" value="1"/>
</dbReference>
<dbReference type="CDD" id="cd07377">
    <property type="entry name" value="WHTH_GntR"/>
    <property type="match status" value="1"/>
</dbReference>
<evidence type="ECO:0000313" key="6">
    <source>
        <dbReference type="Proteomes" id="UP000266615"/>
    </source>
</evidence>
<feature type="domain" description="HTH gntR-type" evidence="4">
    <location>
        <begin position="11"/>
        <end position="78"/>
    </location>
</feature>
<dbReference type="SMART" id="SM00345">
    <property type="entry name" value="HTH_GNTR"/>
    <property type="match status" value="1"/>
</dbReference>